<sequence length="646" mass="68290">MTHRATSIATAPGSDHDHARKALLYADELRLMVGVALQDTLRVILREAPLGVSLARRVVHRIICSFSCDLLPVSSLSGTTTGKQKGPSSHLPPLNTVALEAWRSKRPELFVRSPTLLCVLSPSFFNEVLSQHIRSALSFTLTQVVASLHFYLRRSGAHLSPLMAATTSILSSTYVRNAALRLFCEELCSQIVERTSFREALAPPTVASMQQGAAGSVPDEVLIPFLASICREDAFVSKNALATVLHRSMSLRPDVFGQPPTVDRFARFAIARRGGGDSGSSNNKNNSNINNVNANDKCSSSSALEGGGGGGGNAGVGMRDMSAKSRLSLGILHTDVLLEGPMSSDADAAAAAAAAAVIDAASTEAAGEEGDIEALGRFVADQSEETATRTHKHALASLNLTLAEVMETAMHFAAMRQVSAEEYKKARAMIRAADDARHERIAAFRSAAPATGLLHGMDTSSASPNIPTVGCPDAALHIEEPMHFGVGMLHIRFALRKIIHVSMRRLAAQQGPRTLSMMVEMLREVDPKWHQSQNNNGGAPRRQSDSMLAGTLRVLVARSVACVDLAGEAGDLLGGGAGGVAMSAVGLQRTERALYLVQRARHASSGSGNGGSNSSGGAGHVGRHLTMRQRRGGTAGVSMANKRLVS</sequence>
<dbReference type="OrthoDB" id="273401at2759"/>
<feature type="region of interest" description="Disordered" evidence="1">
    <location>
        <begin position="274"/>
        <end position="294"/>
    </location>
</feature>
<protein>
    <submittedName>
        <fullName evidence="2">Uncharacterized protein</fullName>
    </submittedName>
</protein>
<dbReference type="EMBL" id="AUPL01006342">
    <property type="protein sequence ID" value="ESL05991.1"/>
    <property type="molecule type" value="Genomic_DNA"/>
</dbReference>
<feature type="compositionally biased region" description="Gly residues" evidence="1">
    <location>
        <begin position="607"/>
        <end position="620"/>
    </location>
</feature>
<dbReference type="Proteomes" id="UP000031737">
    <property type="component" value="Unassembled WGS sequence"/>
</dbReference>
<organism evidence="2 3">
    <name type="scientific">Trypanosoma rangeli SC58</name>
    <dbReference type="NCBI Taxonomy" id="429131"/>
    <lineage>
        <taxon>Eukaryota</taxon>
        <taxon>Discoba</taxon>
        <taxon>Euglenozoa</taxon>
        <taxon>Kinetoplastea</taxon>
        <taxon>Metakinetoplastina</taxon>
        <taxon>Trypanosomatida</taxon>
        <taxon>Trypanosomatidae</taxon>
        <taxon>Trypanosoma</taxon>
        <taxon>Herpetosoma</taxon>
    </lineage>
</organism>
<comment type="caution">
    <text evidence="2">The sequence shown here is derived from an EMBL/GenBank/DDBJ whole genome shotgun (WGS) entry which is preliminary data.</text>
</comment>
<evidence type="ECO:0000256" key="1">
    <source>
        <dbReference type="SAM" id="MobiDB-lite"/>
    </source>
</evidence>
<evidence type="ECO:0000313" key="2">
    <source>
        <dbReference type="EMBL" id="ESL05991.1"/>
    </source>
</evidence>
<feature type="compositionally biased region" description="Low complexity" evidence="1">
    <location>
        <begin position="279"/>
        <end position="294"/>
    </location>
</feature>
<evidence type="ECO:0000313" key="3">
    <source>
        <dbReference type="Proteomes" id="UP000031737"/>
    </source>
</evidence>
<dbReference type="VEuPathDB" id="TriTrypDB:TRSC58_06342"/>
<name>A0A061IVT9_TRYRA</name>
<keyword evidence="3" id="KW-1185">Reference proteome</keyword>
<feature type="region of interest" description="Disordered" evidence="1">
    <location>
        <begin position="600"/>
        <end position="621"/>
    </location>
</feature>
<gene>
    <name evidence="2" type="ORF">TRSC58_06342</name>
</gene>
<accession>A0A061IVT9</accession>
<dbReference type="AlphaFoldDB" id="A0A061IVT9"/>
<proteinExistence type="predicted"/>
<reference evidence="2 3" key="1">
    <citation type="submission" date="2013-07" db="EMBL/GenBank/DDBJ databases">
        <authorList>
            <person name="Stoco P.H."/>
            <person name="Wagner G."/>
            <person name="Gerber A."/>
            <person name="Zaha A."/>
            <person name="Thompson C."/>
            <person name="Bartholomeu D.C."/>
            <person name="Luckemeyer D.D."/>
            <person name="Bahia D."/>
            <person name="Loreto E."/>
            <person name="Prestes E.B."/>
            <person name="Lima F.M."/>
            <person name="Rodrigues-Luiz G."/>
            <person name="Vallejo G.A."/>
            <person name="Filho J.F."/>
            <person name="Monteiro K.M."/>
            <person name="Tyler K.M."/>
            <person name="de Almeida L.G."/>
            <person name="Ortiz M.F."/>
            <person name="Siervo M.A."/>
            <person name="de Moraes M.H."/>
            <person name="Cunha O.L."/>
            <person name="Mendonca-Neto R."/>
            <person name="Silva R."/>
            <person name="Teixeira S.M."/>
            <person name="Murta S.M."/>
            <person name="Sincero T.C."/>
            <person name="Mendes T.A."/>
            <person name="Urmenyi T.P."/>
            <person name="Silva V.G."/>
            <person name="da Rocha W.D."/>
            <person name="Andersson B."/>
            <person name="Romanha A.J."/>
            <person name="Steindel M."/>
            <person name="de Vasconcelos A.T."/>
            <person name="Grisard E.C."/>
        </authorList>
    </citation>
    <scope>NUCLEOTIDE SEQUENCE [LARGE SCALE GENOMIC DNA]</scope>
    <source>
        <strain evidence="2 3">SC58</strain>
    </source>
</reference>